<dbReference type="Proteomes" id="UP000735302">
    <property type="component" value="Unassembled WGS sequence"/>
</dbReference>
<accession>A0AAV3ZS68</accession>
<feature type="signal peptide" evidence="1">
    <location>
        <begin position="1"/>
        <end position="27"/>
    </location>
</feature>
<dbReference type="AlphaFoldDB" id="A0AAV3ZS68"/>
<keyword evidence="3" id="KW-1185">Reference proteome</keyword>
<proteinExistence type="predicted"/>
<sequence length="88" mass="10229">MTMSTQCPMLILLVTLWSNQWARSTSGQQIFDDWDHPEEQGTPDIDLNLTVTFMNEREFNVTTRTSNGRLLPKLVRKCIDLHGDYVEK</sequence>
<evidence type="ECO:0000313" key="3">
    <source>
        <dbReference type="Proteomes" id="UP000735302"/>
    </source>
</evidence>
<evidence type="ECO:0000313" key="2">
    <source>
        <dbReference type="EMBL" id="GFN97248.1"/>
    </source>
</evidence>
<keyword evidence="1" id="KW-0732">Signal</keyword>
<name>A0AAV3ZS68_9GAST</name>
<comment type="caution">
    <text evidence="2">The sequence shown here is derived from an EMBL/GenBank/DDBJ whole genome shotgun (WGS) entry which is preliminary data.</text>
</comment>
<dbReference type="EMBL" id="BLXT01002742">
    <property type="protein sequence ID" value="GFN97248.1"/>
    <property type="molecule type" value="Genomic_DNA"/>
</dbReference>
<protein>
    <submittedName>
        <fullName evidence="2">Uncharacterized protein</fullName>
    </submittedName>
</protein>
<organism evidence="2 3">
    <name type="scientific">Plakobranchus ocellatus</name>
    <dbReference type="NCBI Taxonomy" id="259542"/>
    <lineage>
        <taxon>Eukaryota</taxon>
        <taxon>Metazoa</taxon>
        <taxon>Spiralia</taxon>
        <taxon>Lophotrochozoa</taxon>
        <taxon>Mollusca</taxon>
        <taxon>Gastropoda</taxon>
        <taxon>Heterobranchia</taxon>
        <taxon>Euthyneura</taxon>
        <taxon>Panpulmonata</taxon>
        <taxon>Sacoglossa</taxon>
        <taxon>Placobranchoidea</taxon>
        <taxon>Plakobranchidae</taxon>
        <taxon>Plakobranchus</taxon>
    </lineage>
</organism>
<gene>
    <name evidence="2" type="ORF">PoB_002375400</name>
</gene>
<feature type="chain" id="PRO_5043696908" evidence="1">
    <location>
        <begin position="28"/>
        <end position="88"/>
    </location>
</feature>
<reference evidence="2 3" key="1">
    <citation type="journal article" date="2021" name="Elife">
        <title>Chloroplast acquisition without the gene transfer in kleptoplastic sea slugs, Plakobranchus ocellatus.</title>
        <authorList>
            <person name="Maeda T."/>
            <person name="Takahashi S."/>
            <person name="Yoshida T."/>
            <person name="Shimamura S."/>
            <person name="Takaki Y."/>
            <person name="Nagai Y."/>
            <person name="Toyoda A."/>
            <person name="Suzuki Y."/>
            <person name="Arimoto A."/>
            <person name="Ishii H."/>
            <person name="Satoh N."/>
            <person name="Nishiyama T."/>
            <person name="Hasebe M."/>
            <person name="Maruyama T."/>
            <person name="Minagawa J."/>
            <person name="Obokata J."/>
            <person name="Shigenobu S."/>
        </authorList>
    </citation>
    <scope>NUCLEOTIDE SEQUENCE [LARGE SCALE GENOMIC DNA]</scope>
</reference>
<evidence type="ECO:0000256" key="1">
    <source>
        <dbReference type="SAM" id="SignalP"/>
    </source>
</evidence>